<accession>A0ACB8FSW6</accession>
<organism evidence="1 2">
    <name type="scientific">Sphaerodactylus townsendi</name>
    <dbReference type="NCBI Taxonomy" id="933632"/>
    <lineage>
        <taxon>Eukaryota</taxon>
        <taxon>Metazoa</taxon>
        <taxon>Chordata</taxon>
        <taxon>Craniata</taxon>
        <taxon>Vertebrata</taxon>
        <taxon>Euteleostomi</taxon>
        <taxon>Lepidosauria</taxon>
        <taxon>Squamata</taxon>
        <taxon>Bifurcata</taxon>
        <taxon>Gekkota</taxon>
        <taxon>Sphaerodactylidae</taxon>
        <taxon>Sphaerodactylus</taxon>
    </lineage>
</organism>
<sequence>MERNQSGIWWFEEAANRKTFQLWVELGGIWHCGFGWEINILQGLDCVLGLHRQIQIRIRPSVDPSDPSIQNPDPSDQSVSHGPD</sequence>
<keyword evidence="2" id="KW-1185">Reference proteome</keyword>
<dbReference type="Proteomes" id="UP000827872">
    <property type="component" value="Linkage Group LG06"/>
</dbReference>
<proteinExistence type="predicted"/>
<protein>
    <submittedName>
        <fullName evidence="1">Uncharacterized protein</fullName>
    </submittedName>
</protein>
<gene>
    <name evidence="1" type="ORF">K3G42_029380</name>
</gene>
<evidence type="ECO:0000313" key="2">
    <source>
        <dbReference type="Proteomes" id="UP000827872"/>
    </source>
</evidence>
<reference evidence="1" key="1">
    <citation type="submission" date="2021-08" db="EMBL/GenBank/DDBJ databases">
        <title>The first chromosome-level gecko genome reveals the dynamic sex chromosomes of Neotropical dwarf geckos (Sphaerodactylidae: Sphaerodactylus).</title>
        <authorList>
            <person name="Pinto B.J."/>
            <person name="Keating S.E."/>
            <person name="Gamble T."/>
        </authorList>
    </citation>
    <scope>NUCLEOTIDE SEQUENCE</scope>
    <source>
        <strain evidence="1">TG3544</strain>
    </source>
</reference>
<name>A0ACB8FSW6_9SAUR</name>
<dbReference type="EMBL" id="CM037619">
    <property type="protein sequence ID" value="KAH8008382.1"/>
    <property type="molecule type" value="Genomic_DNA"/>
</dbReference>
<comment type="caution">
    <text evidence="1">The sequence shown here is derived from an EMBL/GenBank/DDBJ whole genome shotgun (WGS) entry which is preliminary data.</text>
</comment>
<evidence type="ECO:0000313" key="1">
    <source>
        <dbReference type="EMBL" id="KAH8008382.1"/>
    </source>
</evidence>